<evidence type="ECO:0008006" key="5">
    <source>
        <dbReference type="Google" id="ProtNLM"/>
    </source>
</evidence>
<dbReference type="Proteomes" id="UP000182661">
    <property type="component" value="Unassembled WGS sequence"/>
</dbReference>
<sequence length="104" mass="12363">MRPKRFRLSRLASRDLVEIYKFIAEKNPIAADRLVDELQQKIERFASLGMTGVSREEFREGLRAFFYKNYIIYFRSADSDILVLRIRHGKQKNRADDFPESDMT</sequence>
<name>A0A657LZE6_9HYPH</name>
<organism evidence="3 4">
    <name type="scientific">Pararhizobium antarcticum</name>
    <dbReference type="NCBI Taxonomy" id="1798805"/>
    <lineage>
        <taxon>Bacteria</taxon>
        <taxon>Pseudomonadati</taxon>
        <taxon>Pseudomonadota</taxon>
        <taxon>Alphaproteobacteria</taxon>
        <taxon>Hyphomicrobiales</taxon>
        <taxon>Rhizobiaceae</taxon>
        <taxon>Rhizobium/Agrobacterium group</taxon>
        <taxon>Pararhizobium</taxon>
    </lineage>
</organism>
<evidence type="ECO:0000313" key="4">
    <source>
        <dbReference type="Proteomes" id="UP000182661"/>
    </source>
</evidence>
<accession>A0A657LZE6</accession>
<protein>
    <recommendedName>
        <fullName evidence="5">Plasmid stabilization protein</fullName>
    </recommendedName>
</protein>
<comment type="caution">
    <text evidence="3">The sequence shown here is derived from an EMBL/GenBank/DDBJ whole genome shotgun (WGS) entry which is preliminary data.</text>
</comment>
<dbReference type="PANTHER" id="PTHR33755">
    <property type="entry name" value="TOXIN PARE1-RELATED"/>
    <property type="match status" value="1"/>
</dbReference>
<keyword evidence="2" id="KW-1277">Toxin-antitoxin system</keyword>
<dbReference type="InterPro" id="IPR007712">
    <property type="entry name" value="RelE/ParE_toxin"/>
</dbReference>
<dbReference type="PANTHER" id="PTHR33755:SF6">
    <property type="entry name" value="PLASMID STABILIZATION SYSTEM PROTEIN"/>
    <property type="match status" value="1"/>
</dbReference>
<evidence type="ECO:0000256" key="2">
    <source>
        <dbReference type="ARBA" id="ARBA00022649"/>
    </source>
</evidence>
<dbReference type="EMBL" id="LSRP01000013">
    <property type="protein sequence ID" value="OJG00803.1"/>
    <property type="molecule type" value="Genomic_DNA"/>
</dbReference>
<dbReference type="InterPro" id="IPR051803">
    <property type="entry name" value="TA_system_RelE-like_toxin"/>
</dbReference>
<dbReference type="OrthoDB" id="595470at2"/>
<comment type="similarity">
    <text evidence="1">Belongs to the RelE toxin family.</text>
</comment>
<dbReference type="Gene3D" id="3.30.2310.20">
    <property type="entry name" value="RelE-like"/>
    <property type="match status" value="1"/>
</dbReference>
<gene>
    <name evidence="3" type="ORF">AX760_09490</name>
</gene>
<evidence type="ECO:0000313" key="3">
    <source>
        <dbReference type="EMBL" id="OJG00803.1"/>
    </source>
</evidence>
<dbReference type="AlphaFoldDB" id="A0A657LZE6"/>
<proteinExistence type="inferred from homology"/>
<reference evidence="3 4" key="1">
    <citation type="submission" date="2016-02" db="EMBL/GenBank/DDBJ databases">
        <title>Genome sequencing of a beta-galactosidase producing bacteria Rhizobium sp. 59.</title>
        <authorList>
            <person name="Wang D."/>
            <person name="Kot W."/>
            <person name="Qin Y."/>
            <person name="Hansen L."/>
            <person name="Naqvi K."/>
            <person name="Rensing C."/>
        </authorList>
    </citation>
    <scope>NUCLEOTIDE SEQUENCE [LARGE SCALE GENOMIC DNA]</scope>
    <source>
        <strain evidence="3 4">59</strain>
    </source>
</reference>
<dbReference type="Pfam" id="PF05016">
    <property type="entry name" value="ParE_toxin"/>
    <property type="match status" value="1"/>
</dbReference>
<evidence type="ECO:0000256" key="1">
    <source>
        <dbReference type="ARBA" id="ARBA00006226"/>
    </source>
</evidence>
<dbReference type="InterPro" id="IPR035093">
    <property type="entry name" value="RelE/ParE_toxin_dom_sf"/>
</dbReference>
<keyword evidence="4" id="KW-1185">Reference proteome</keyword>